<organism evidence="2 3">
    <name type="scientific">Cotesia typhae</name>
    <dbReference type="NCBI Taxonomy" id="2053667"/>
    <lineage>
        <taxon>Eukaryota</taxon>
        <taxon>Metazoa</taxon>
        <taxon>Ecdysozoa</taxon>
        <taxon>Arthropoda</taxon>
        <taxon>Hexapoda</taxon>
        <taxon>Insecta</taxon>
        <taxon>Pterygota</taxon>
        <taxon>Neoptera</taxon>
        <taxon>Endopterygota</taxon>
        <taxon>Hymenoptera</taxon>
        <taxon>Apocrita</taxon>
        <taxon>Ichneumonoidea</taxon>
        <taxon>Braconidae</taxon>
        <taxon>Microgastrinae</taxon>
        <taxon>Cotesia</taxon>
    </lineage>
</organism>
<evidence type="ECO:0000313" key="2">
    <source>
        <dbReference type="EMBL" id="KAG8034022.1"/>
    </source>
</evidence>
<dbReference type="InterPro" id="IPR028183">
    <property type="entry name" value="UQCC5"/>
</dbReference>
<feature type="transmembrane region" description="Helical" evidence="1">
    <location>
        <begin position="20"/>
        <end position="39"/>
    </location>
</feature>
<dbReference type="Proteomes" id="UP000729913">
    <property type="component" value="Unassembled WGS sequence"/>
</dbReference>
<dbReference type="EMBL" id="JAAOIC020000072">
    <property type="protein sequence ID" value="KAG8034022.1"/>
    <property type="molecule type" value="Genomic_DNA"/>
</dbReference>
<evidence type="ECO:0000256" key="1">
    <source>
        <dbReference type="SAM" id="Phobius"/>
    </source>
</evidence>
<evidence type="ECO:0008006" key="4">
    <source>
        <dbReference type="Google" id="ProtNLM"/>
    </source>
</evidence>
<name>A0A8J5UNI3_9HYME</name>
<sequence length="79" mass="9564">MHKKIRKLLKKWPGEKIFGVYRFLPIFFAAGAGLEYVMINWRVGEVNFYNTYKRRQVQEIADQRMLEEQTLKNQDNLKK</sequence>
<keyword evidence="1" id="KW-0812">Transmembrane</keyword>
<reference evidence="2" key="2">
    <citation type="submission" date="2021-04" db="EMBL/GenBank/DDBJ databases">
        <title>Genome-wide patterns of bracovirus chromosomal integration into multiple host tissues during parasitism.</title>
        <authorList>
            <person name="Chebbi M.A.C."/>
        </authorList>
    </citation>
    <scope>NUCLEOTIDE SEQUENCE</scope>
    <source>
        <tissue evidence="2">Whole body</tissue>
    </source>
</reference>
<dbReference type="PANTHER" id="PTHR35250:SF1">
    <property type="entry name" value="UBIQUINOL-CYTOCHROME-C REDUCTASE COMPLEX ASSEMBLY FACTOR 5"/>
    <property type="match status" value="1"/>
</dbReference>
<dbReference type="Pfam" id="PF15114">
    <property type="entry name" value="UPF0640"/>
    <property type="match status" value="1"/>
</dbReference>
<dbReference type="AlphaFoldDB" id="A0A8J5UNI3"/>
<reference evidence="2" key="1">
    <citation type="submission" date="2020-03" db="EMBL/GenBank/DDBJ databases">
        <authorList>
            <person name="Chebbi M.A."/>
            <person name="Drezen J.M."/>
        </authorList>
    </citation>
    <scope>NUCLEOTIDE SEQUENCE</scope>
    <source>
        <tissue evidence="2">Whole body</tissue>
    </source>
</reference>
<gene>
    <name evidence="2" type="ORF">G9C98_008503</name>
</gene>
<evidence type="ECO:0000313" key="3">
    <source>
        <dbReference type="Proteomes" id="UP000729913"/>
    </source>
</evidence>
<proteinExistence type="predicted"/>
<accession>A0A8J5UNI3</accession>
<dbReference type="PANTHER" id="PTHR35250">
    <property type="entry name" value="SMALL INTEGRAL MEMBRANE PROTEIN 4"/>
    <property type="match status" value="1"/>
</dbReference>
<dbReference type="OrthoDB" id="5913955at2759"/>
<keyword evidence="1" id="KW-1133">Transmembrane helix</keyword>
<comment type="caution">
    <text evidence="2">The sequence shown here is derived from an EMBL/GenBank/DDBJ whole genome shotgun (WGS) entry which is preliminary data.</text>
</comment>
<protein>
    <recommendedName>
        <fullName evidence="4">Small integral membrane protein 4</fullName>
    </recommendedName>
</protein>
<keyword evidence="3" id="KW-1185">Reference proteome</keyword>
<keyword evidence="1" id="KW-0472">Membrane</keyword>